<dbReference type="KEGG" id="vg:77932124"/>
<feature type="compositionally biased region" description="Basic residues" evidence="1">
    <location>
        <begin position="71"/>
        <end position="87"/>
    </location>
</feature>
<dbReference type="GeneID" id="77932124"/>
<organism evidence="2 3">
    <name type="scientific">Arthrobacter phage Seahorse</name>
    <dbReference type="NCBI Taxonomy" id="2419611"/>
    <lineage>
        <taxon>Viruses</taxon>
        <taxon>Duplodnaviria</taxon>
        <taxon>Heunggongvirae</taxon>
        <taxon>Uroviricota</taxon>
        <taxon>Caudoviricetes</taxon>
        <taxon>Seamegvirus</taxon>
        <taxon>Seamegvirus seahorse</taxon>
    </lineage>
</organism>
<dbReference type="RefSeq" id="YP_010656245.1">
    <property type="nucleotide sequence ID" value="NC_070836.1"/>
</dbReference>
<evidence type="ECO:0008006" key="4">
    <source>
        <dbReference type="Google" id="ProtNLM"/>
    </source>
</evidence>
<dbReference type="EMBL" id="MH910041">
    <property type="protein sequence ID" value="AYR01559.1"/>
    <property type="molecule type" value="Genomic_DNA"/>
</dbReference>
<feature type="region of interest" description="Disordered" evidence="1">
    <location>
        <begin position="65"/>
        <end position="98"/>
    </location>
</feature>
<evidence type="ECO:0000256" key="1">
    <source>
        <dbReference type="SAM" id="MobiDB-lite"/>
    </source>
</evidence>
<accession>A0A3G3M4Y8</accession>
<keyword evidence="3" id="KW-1185">Reference proteome</keyword>
<proteinExistence type="predicted"/>
<sequence>MSAPMALEDNTWPEDALATIIGLSLNQAEFTADDLRREMRPAPHPNAPGMAFAQARNLGYIESVSSATSRSRSRKNGALKTWRRKAKGVTPCSTDSIS</sequence>
<dbReference type="Proteomes" id="UP000272407">
    <property type="component" value="Segment"/>
</dbReference>
<protein>
    <recommendedName>
        <fullName evidence="4">Helix-turn-helix DNA-binding domain protein</fullName>
    </recommendedName>
</protein>
<gene>
    <name evidence="2" type="primary">59</name>
    <name evidence="2" type="ORF">PBI_SEAHORSE_59</name>
</gene>
<reference evidence="2 3" key="1">
    <citation type="submission" date="2018-09" db="EMBL/GenBank/DDBJ databases">
        <authorList>
            <person name="Rimple P.A."/>
            <person name="Stoner T.H."/>
            <person name="Garlena R.A."/>
            <person name="Russell D.A."/>
            <person name="Pope W.H."/>
            <person name="Jacobs-Sera D."/>
            <person name="Hatfull G.F."/>
        </authorList>
    </citation>
    <scope>NUCLEOTIDE SEQUENCE [LARGE SCALE GENOMIC DNA]</scope>
</reference>
<name>A0A3G3M4Y8_9CAUD</name>
<evidence type="ECO:0000313" key="2">
    <source>
        <dbReference type="EMBL" id="AYR01559.1"/>
    </source>
</evidence>
<evidence type="ECO:0000313" key="3">
    <source>
        <dbReference type="Proteomes" id="UP000272407"/>
    </source>
</evidence>